<evidence type="ECO:0000256" key="4">
    <source>
        <dbReference type="ARBA" id="ARBA00022679"/>
    </source>
</evidence>
<evidence type="ECO:0000259" key="11">
    <source>
        <dbReference type="PROSITE" id="PS51278"/>
    </source>
</evidence>
<evidence type="ECO:0000256" key="10">
    <source>
        <dbReference type="PIRSR" id="PIRSR000485-2"/>
    </source>
</evidence>
<dbReference type="AlphaFoldDB" id="A0A179CYV6"/>
<dbReference type="UniPathway" id="UPA00074">
    <property type="reaction ID" value="UER00124"/>
</dbReference>
<evidence type="ECO:0000256" key="8">
    <source>
        <dbReference type="PIRNR" id="PIRNR000485"/>
    </source>
</evidence>
<evidence type="ECO:0000256" key="7">
    <source>
        <dbReference type="HAMAP-Rule" id="MF_01931"/>
    </source>
</evidence>
<dbReference type="InterPro" id="IPR029055">
    <property type="entry name" value="Ntn_hydrolases_N"/>
</dbReference>
<comment type="catalytic activity">
    <reaction evidence="7 8">
        <text>5-phospho-beta-D-ribosylamine + L-glutamate + diphosphate = 5-phospho-alpha-D-ribose 1-diphosphate + L-glutamine + H2O</text>
        <dbReference type="Rhea" id="RHEA:14905"/>
        <dbReference type="ChEBI" id="CHEBI:15377"/>
        <dbReference type="ChEBI" id="CHEBI:29985"/>
        <dbReference type="ChEBI" id="CHEBI:33019"/>
        <dbReference type="ChEBI" id="CHEBI:58017"/>
        <dbReference type="ChEBI" id="CHEBI:58359"/>
        <dbReference type="ChEBI" id="CHEBI:58681"/>
        <dbReference type="EC" id="2.4.2.14"/>
    </reaction>
</comment>
<dbReference type="PROSITE" id="PS51278">
    <property type="entry name" value="GATASE_TYPE_2"/>
    <property type="match status" value="1"/>
</dbReference>
<evidence type="ECO:0000313" key="13">
    <source>
        <dbReference type="Proteomes" id="UP000078358"/>
    </source>
</evidence>
<feature type="binding site" evidence="7 10">
    <location>
        <position position="363"/>
    </location>
    <ligand>
        <name>Mg(2+)</name>
        <dbReference type="ChEBI" id="CHEBI:18420"/>
    </ligand>
</feature>
<evidence type="ECO:0000256" key="3">
    <source>
        <dbReference type="ARBA" id="ARBA00022676"/>
    </source>
</evidence>
<dbReference type="GO" id="GO:0000287">
    <property type="term" value="F:magnesium ion binding"/>
    <property type="evidence" value="ECO:0007669"/>
    <property type="project" value="UniProtKB-UniRule"/>
</dbReference>
<keyword evidence="3 7" id="KW-0328">Glycosyltransferase</keyword>
<keyword evidence="5 7" id="KW-0658">Purine biosynthesis</keyword>
<keyword evidence="4 7" id="KW-0808">Transferase</keyword>
<comment type="similarity">
    <text evidence="2 7 8">In the C-terminal section; belongs to the purine/pyrimidine phosphoribosyltransferase family.</text>
</comment>
<accession>A0A179CYV6</accession>
<comment type="function">
    <text evidence="7">Catalyzes the formation of phosphoribosylamine from phosphoribosylpyrophosphate (PRPP) and glutamine.</text>
</comment>
<keyword evidence="7 10" id="KW-0479">Metal-binding</keyword>
<keyword evidence="7 10" id="KW-0460">Magnesium</keyword>
<evidence type="ECO:0000256" key="5">
    <source>
        <dbReference type="ARBA" id="ARBA00022755"/>
    </source>
</evidence>
<dbReference type="InterPro" id="IPR029057">
    <property type="entry name" value="PRTase-like"/>
</dbReference>
<evidence type="ECO:0000256" key="6">
    <source>
        <dbReference type="ARBA" id="ARBA00022962"/>
    </source>
</evidence>
<keyword evidence="6 7" id="KW-0315">Glutamine amidotransferase</keyword>
<dbReference type="GO" id="GO:0006189">
    <property type="term" value="P:'de novo' IMP biosynthetic process"/>
    <property type="evidence" value="ECO:0007669"/>
    <property type="project" value="UniProtKB-UniRule"/>
</dbReference>
<dbReference type="Pfam" id="PF00156">
    <property type="entry name" value="Pribosyltran"/>
    <property type="match status" value="1"/>
</dbReference>
<protein>
    <recommendedName>
        <fullName evidence="7">Amidophosphoribosyltransferase</fullName>
        <shortName evidence="7">ATase</shortName>
        <ecNumber evidence="7">2.4.2.14</ecNumber>
    </recommendedName>
    <alternativeName>
        <fullName evidence="7">Glutamine phosphoribosylpyrophosphate amidotransferase</fullName>
        <shortName evidence="7">GPATase</shortName>
    </alternativeName>
</protein>
<dbReference type="SUPFAM" id="SSF56235">
    <property type="entry name" value="N-terminal nucleophile aminohydrolases (Ntn hydrolases)"/>
    <property type="match status" value="1"/>
</dbReference>
<dbReference type="GO" id="GO:0004044">
    <property type="term" value="F:amidophosphoribosyltransferase activity"/>
    <property type="evidence" value="ECO:0007669"/>
    <property type="project" value="UniProtKB-UniRule"/>
</dbReference>
<dbReference type="InterPro" id="IPR005854">
    <property type="entry name" value="PurF"/>
</dbReference>
<dbReference type="PIRSF" id="PIRSF000485">
    <property type="entry name" value="Amd_phspho_trans"/>
    <property type="match status" value="1"/>
</dbReference>
<dbReference type="EMBL" id="JACI01000001">
    <property type="protein sequence ID" value="OAQ15105.1"/>
    <property type="molecule type" value="Genomic_DNA"/>
</dbReference>
<dbReference type="InterPro" id="IPR017932">
    <property type="entry name" value="GATase_2_dom"/>
</dbReference>
<feature type="active site" description="Nucleophile" evidence="7 9">
    <location>
        <position position="16"/>
    </location>
</feature>
<reference evidence="12 13" key="1">
    <citation type="submission" date="2014-01" db="EMBL/GenBank/DDBJ databases">
        <authorList>
            <person name="Zuccon D."/>
        </authorList>
    </citation>
    <scope>NUCLEOTIDE SEQUENCE [LARGE SCALE GENOMIC DNA]</scope>
    <source>
        <strain evidence="12 13">Y31</strain>
    </source>
</reference>
<evidence type="ECO:0000256" key="2">
    <source>
        <dbReference type="ARBA" id="ARBA00010138"/>
    </source>
</evidence>
<dbReference type="InterPro" id="IPR035584">
    <property type="entry name" value="PurF_N"/>
</dbReference>
<dbReference type="SUPFAM" id="SSF53271">
    <property type="entry name" value="PRTase-like"/>
    <property type="match status" value="1"/>
</dbReference>
<comment type="pathway">
    <text evidence="1 7 8">Purine metabolism; IMP biosynthesis via de novo pathway; N(1)-(5-phospho-D-ribosyl)glycinamide from 5-phospho-alpha-D-ribose 1-diphosphate: step 1/2.</text>
</comment>
<dbReference type="Proteomes" id="UP000078358">
    <property type="component" value="Unassembled WGS sequence"/>
</dbReference>
<dbReference type="RefSeq" id="WP_064317924.1">
    <property type="nucleotide sequence ID" value="NZ_JACI01000001.1"/>
</dbReference>
<evidence type="ECO:0000256" key="9">
    <source>
        <dbReference type="PIRSR" id="PIRSR000485-1"/>
    </source>
</evidence>
<comment type="caution">
    <text evidence="7">Lacks conserved residue(s) required for the propagation of feature annotation.</text>
</comment>
<dbReference type="NCBIfam" id="TIGR01134">
    <property type="entry name" value="purF"/>
    <property type="match status" value="1"/>
</dbReference>
<evidence type="ECO:0000313" key="12">
    <source>
        <dbReference type="EMBL" id="OAQ15105.1"/>
    </source>
</evidence>
<dbReference type="PATRIC" id="fig|1261658.3.peg.152"/>
<comment type="cofactor">
    <cofactor evidence="7 10">
        <name>Mg(2+)</name>
        <dbReference type="ChEBI" id="CHEBI:18420"/>
    </cofactor>
    <text evidence="7 10">Binds 1 Mg(2+) ion per subunit.</text>
</comment>
<organism evidence="12 13">
    <name type="scientific">Bibersteinia trehalosi Y31</name>
    <dbReference type="NCBI Taxonomy" id="1261658"/>
    <lineage>
        <taxon>Bacteria</taxon>
        <taxon>Pseudomonadati</taxon>
        <taxon>Pseudomonadota</taxon>
        <taxon>Gammaproteobacteria</taxon>
        <taxon>Pasteurellales</taxon>
        <taxon>Pasteurellaceae</taxon>
        <taxon>Bibersteinia</taxon>
    </lineage>
</organism>
<dbReference type="HAMAP" id="MF_01931">
    <property type="entry name" value="PurF"/>
    <property type="match status" value="1"/>
</dbReference>
<feature type="domain" description="Glutamine amidotransferase type-2" evidence="11">
    <location>
        <begin position="16"/>
        <end position="237"/>
    </location>
</feature>
<evidence type="ECO:0000256" key="1">
    <source>
        <dbReference type="ARBA" id="ARBA00005209"/>
    </source>
</evidence>
<dbReference type="CDD" id="cd00715">
    <property type="entry name" value="GPATase_N"/>
    <property type="match status" value="1"/>
</dbReference>
<sequence length="493" mass="53879">MFEYEYEHSRSLNEECGIFGVWGHEDANQIVYYGLHSLQHRGQEGAGIVTSQKADFHQYRGIGLLSQVFEDPNVLGTLKGNNGIGHVRYATCGGSEDLVNVQPFLFRFHDQNIAIAHNGNITNAKTLRKQLEQNGAVFHATSDSEVLIHLIRQSQAVGFEQKLAESLAQLRGGFNYVILTNDGLMGAVDRNAFRPLAIGQLSNGAYVLASETCALDTIGAKFVGNVHAGQYVVINNDGIRLEQYTHETQVAIEAMEYIYFARPDSDIAGINVHSVRKETGKVLARECPAPLADMVVGVPNSSLSAASGYAEESGLPYEMGLIKNQYVARTFIAPTQALREQGVRKKLSAVNSVVRGKSIVLVDDSIVRGTTCKRIVQLLREAGAKEIHLRIASPPFRFPNFYGIDMSTSGELLAANKTHSEMVEYLGCDSLGFLSVQGLIEGIGTKFDAPNNGLCVAAFTGEYPAELCDYQAQLESQLTLVQRQILNGENVDE</sequence>
<dbReference type="CDD" id="cd06223">
    <property type="entry name" value="PRTases_typeI"/>
    <property type="match status" value="1"/>
</dbReference>
<comment type="caution">
    <text evidence="12">The sequence shown here is derived from an EMBL/GenBank/DDBJ whole genome shotgun (WGS) entry which is preliminary data.</text>
</comment>
<gene>
    <name evidence="7" type="primary">purF</name>
    <name evidence="12" type="ORF">F480_00740</name>
</gene>
<dbReference type="PANTHER" id="PTHR11907">
    <property type="entry name" value="AMIDOPHOSPHORIBOSYLTRANSFERASE"/>
    <property type="match status" value="1"/>
</dbReference>
<proteinExistence type="inferred from homology"/>
<dbReference type="GO" id="GO:0009113">
    <property type="term" value="P:purine nucleobase biosynthetic process"/>
    <property type="evidence" value="ECO:0007669"/>
    <property type="project" value="UniProtKB-UniRule"/>
</dbReference>
<dbReference type="EC" id="2.4.2.14" evidence="7"/>
<feature type="binding site" evidence="7 10">
    <location>
        <position position="364"/>
    </location>
    <ligand>
        <name>Mg(2+)</name>
        <dbReference type="ChEBI" id="CHEBI:18420"/>
    </ligand>
</feature>
<dbReference type="Gene3D" id="3.40.50.2020">
    <property type="match status" value="1"/>
</dbReference>
<name>A0A179CYV6_BIBTR</name>
<dbReference type="InterPro" id="IPR000836">
    <property type="entry name" value="PRTase_dom"/>
</dbReference>
<dbReference type="Gene3D" id="3.60.20.10">
    <property type="entry name" value="Glutamine Phosphoribosylpyrophosphate, subunit 1, domain 1"/>
    <property type="match status" value="1"/>
</dbReference>
<feature type="binding site" evidence="7 10">
    <location>
        <position position="301"/>
    </location>
    <ligand>
        <name>Mg(2+)</name>
        <dbReference type="ChEBI" id="CHEBI:18420"/>
    </ligand>
</feature>
<dbReference type="Pfam" id="PF13522">
    <property type="entry name" value="GATase_6"/>
    <property type="match status" value="1"/>
</dbReference>